<dbReference type="GO" id="GO:0016746">
    <property type="term" value="F:acyltransferase activity"/>
    <property type="evidence" value="ECO:0007669"/>
    <property type="project" value="InterPro"/>
</dbReference>
<evidence type="ECO:0000256" key="5">
    <source>
        <dbReference type="ARBA" id="ARBA00008905"/>
    </source>
</evidence>
<evidence type="ECO:0000256" key="7">
    <source>
        <dbReference type="ARBA" id="ARBA00022692"/>
    </source>
</evidence>
<evidence type="ECO:0000256" key="6">
    <source>
        <dbReference type="ARBA" id="ARBA00017611"/>
    </source>
</evidence>
<keyword evidence="11 12" id="KW-0472">Membrane</keyword>
<dbReference type="PANTHER" id="PTHR21049">
    <property type="entry name" value="RIBOPHORIN I"/>
    <property type="match status" value="1"/>
</dbReference>
<dbReference type="Pfam" id="PF00198">
    <property type="entry name" value="2-oxoacid_dh"/>
    <property type="match status" value="1"/>
</dbReference>
<dbReference type="AlphaFoldDB" id="A0A183BXT7"/>
<dbReference type="GO" id="GO:0018279">
    <property type="term" value="P:protein N-linked glycosylation via asparagine"/>
    <property type="evidence" value="ECO:0007669"/>
    <property type="project" value="TreeGrafter"/>
</dbReference>
<dbReference type="WBParaSite" id="GPLIN_000542700">
    <property type="protein sequence ID" value="GPLIN_000542700"/>
    <property type="gene ID" value="GPLIN_000542700"/>
</dbReference>
<dbReference type="PROSITE" id="PS51826">
    <property type="entry name" value="PSBD"/>
    <property type="match status" value="1"/>
</dbReference>
<feature type="domain" description="Peripheral subunit-binding (PSBD)" evidence="13">
    <location>
        <begin position="502"/>
        <end position="539"/>
    </location>
</feature>
<feature type="signal peptide" evidence="12">
    <location>
        <begin position="1"/>
        <end position="24"/>
    </location>
</feature>
<dbReference type="InterPro" id="IPR004167">
    <property type="entry name" value="PSBD"/>
</dbReference>
<evidence type="ECO:0000256" key="10">
    <source>
        <dbReference type="ARBA" id="ARBA00022989"/>
    </source>
</evidence>
<reference evidence="14" key="1">
    <citation type="submission" date="2013-12" db="EMBL/GenBank/DDBJ databases">
        <authorList>
            <person name="Aslett M."/>
        </authorList>
    </citation>
    <scope>NUCLEOTIDE SEQUENCE [LARGE SCALE GENOMIC DNA]</scope>
    <source>
        <strain evidence="14">Lindley</strain>
    </source>
</reference>
<evidence type="ECO:0000256" key="12">
    <source>
        <dbReference type="RuleBase" id="RU361143"/>
    </source>
</evidence>
<dbReference type="Pfam" id="PF04597">
    <property type="entry name" value="Ribophorin_I"/>
    <property type="match status" value="1"/>
</dbReference>
<keyword evidence="7 12" id="KW-0812">Transmembrane</keyword>
<feature type="chain" id="PRO_5007951430" description="Dolichyl-diphosphooligosaccharide--protein glycosyltransferase subunit 1" evidence="12">
    <location>
        <begin position="25"/>
        <end position="845"/>
    </location>
</feature>
<dbReference type="PANTHER" id="PTHR21049:SF0">
    <property type="entry name" value="DOLICHYL-DIPHOSPHOOLIGOSACCHARIDE--PROTEIN GLYCOSYLTRANSFERASE SUBUNIT 1"/>
    <property type="match status" value="1"/>
</dbReference>
<dbReference type="InterPro" id="IPR036625">
    <property type="entry name" value="E3-bd_dom_sf"/>
</dbReference>
<dbReference type="UniPathway" id="UPA00378"/>
<comment type="pathway">
    <text evidence="3 12">Protein modification; protein glycosylation.</text>
</comment>
<evidence type="ECO:0000259" key="13">
    <source>
        <dbReference type="PROSITE" id="PS51826"/>
    </source>
</evidence>
<dbReference type="Pfam" id="PF02817">
    <property type="entry name" value="E3_binding"/>
    <property type="match status" value="1"/>
</dbReference>
<evidence type="ECO:0000256" key="2">
    <source>
        <dbReference type="ARBA" id="ARBA00004115"/>
    </source>
</evidence>
<dbReference type="GO" id="GO:0008250">
    <property type="term" value="C:oligosaccharyltransferase complex"/>
    <property type="evidence" value="ECO:0007669"/>
    <property type="project" value="UniProtKB-UniRule"/>
</dbReference>
<comment type="subcellular location">
    <subcellularLocation>
        <location evidence="2 12">Endoplasmic reticulum membrane</location>
        <topology evidence="2 12">Single-pass type I membrane protein</topology>
    </subcellularLocation>
</comment>
<dbReference type="Gene3D" id="3.30.559.10">
    <property type="entry name" value="Chloramphenicol acetyltransferase-like domain"/>
    <property type="match status" value="1"/>
</dbReference>
<evidence type="ECO:0000256" key="3">
    <source>
        <dbReference type="ARBA" id="ARBA00004922"/>
    </source>
</evidence>
<evidence type="ECO:0000256" key="9">
    <source>
        <dbReference type="ARBA" id="ARBA00022824"/>
    </source>
</evidence>
<comment type="similarity">
    <text evidence="5 12">Belongs to the OST1 family.</text>
</comment>
<evidence type="ECO:0000256" key="4">
    <source>
        <dbReference type="ARBA" id="ARBA00007317"/>
    </source>
</evidence>
<comment type="function">
    <text evidence="1 12">Subunit of the oligosaccharyl transferase (OST) complex that catalyzes the initial transfer of a defined glycan (Glc(3)Man(9)GlcNAc(2) in eukaryotes) from the lipid carrier dolichol-pyrophosphate to an asparagine residue within an Asn-X-Ser/Thr consensus motif in nascent polypeptide chains, the first step in protein N-glycosylation. N-glycosylation occurs cotranslationally and the complex associates with the Sec61 complex at the channel-forming translocon complex that mediates protein translocation across the endoplasmic reticulum (ER). All subunits are required for a maximal enzyme activity.</text>
</comment>
<evidence type="ECO:0000256" key="1">
    <source>
        <dbReference type="ARBA" id="ARBA00002791"/>
    </source>
</evidence>
<reference evidence="14" key="2">
    <citation type="submission" date="2014-05" db="EMBL/GenBank/DDBJ databases">
        <title>The genome and life-stage specific transcriptomes of Globodera pallida elucidate key aspects of plant parasitism by a cyst nematode.</title>
        <authorList>
            <person name="Cotton J.A."/>
            <person name="Lilley C.J."/>
            <person name="Jones L.M."/>
            <person name="Kikuchi T."/>
            <person name="Reid A.J."/>
            <person name="Thorpe P."/>
            <person name="Tsai I.J."/>
            <person name="Beasley H."/>
            <person name="Blok V."/>
            <person name="Cock P.J.A."/>
            <person name="Van den Akker S.E."/>
            <person name="Holroyd N."/>
            <person name="Hunt M."/>
            <person name="Mantelin S."/>
            <person name="Naghra H."/>
            <person name="Pain A."/>
            <person name="Palomares-Rius J.E."/>
            <person name="Zarowiecki M."/>
            <person name="Berriman M."/>
            <person name="Jones J.T."/>
            <person name="Urwin P.E."/>
        </authorList>
    </citation>
    <scope>NUCLEOTIDE SEQUENCE [LARGE SCALE GENOMIC DNA]</scope>
    <source>
        <strain evidence="14">Lindley</strain>
    </source>
</reference>
<dbReference type="SUPFAM" id="SSF52777">
    <property type="entry name" value="CoA-dependent acyltransferases"/>
    <property type="match status" value="1"/>
</dbReference>
<sequence length="845" mass="94612">MSSRREILLLQFIVLLALISLQIAAQPHEISIPNDVQIVSAVRNVDLTTQIVKVKTDYELKNGGKEDLSSFVHVMSADEAARLSWMSAYESGKESNKFRVSRVKVKGASTEFVFHKIELLNMFVSGANIKLTVDYALTEYLVPSPTEIVQSENQLVIFSGTANILSVYSVTKESCAYKIGTSKPISFTEMTPSKHSADKISYGPYENTKPYAKKAIVIHYENNAPFLVATMVERIIEVSHWGGNIAVEENVEILHKGAKLKTILPAASDDIYYRDEIGNISTSNVYPRSDRVEVELRPRFPLFGGWRTNYVLGYNVPSTSFLYQFGSNFALKMKMMDRLFDNAVVEKLRVKIILPEMCKNIKLITPYSVKRLSDEVHKTYLDTFGRPVIVLEKENLINNHIQTFTLYYDFERIYMLREPLFVVAAFGTLFLAAIILFRLDFSIASKEDKETASGHQKREKRVGVKRTSREMLCRPSTRSCPAILPFALHTQSPQNPTKISPLAGPAVRFLLAHYNLKTDGLKPSGPKKNILKSDVLSYISAKKLSPAIMGTPTSKMNLNNEVVKTSSHPNISHKLSGHAHLDLPLSSMRLTIAKRLSQSKKSIPHAYASAFISADQITELRRRLSERTELKLSMNDFIIKACALALRSVPELNVQWCDGSIRRIPSVDISIAVATPNGLITPILFNVDQLALDQISGRLRELAGRARDGRLRPEEFLGGTFTISNLGMFGSVSNFTAIINPPQAAILAIGGLEKHFEPDGTKRPKLVSEFGVTLCYDARAIEWQTAKRFLDIVKNALTSPESLLVGIEHLFEDEEADLEEMDEHPFKANAEIGKDDEELVKLLLR</sequence>
<comment type="subunit">
    <text evidence="12">Component of the oligosaccharyltransferase (OST) complex.</text>
</comment>
<keyword evidence="10 12" id="KW-1133">Transmembrane helix</keyword>
<organism evidence="14 15">
    <name type="scientific">Globodera pallida</name>
    <name type="common">Potato cyst nematode worm</name>
    <name type="synonym">Heterodera pallida</name>
    <dbReference type="NCBI Taxonomy" id="36090"/>
    <lineage>
        <taxon>Eukaryota</taxon>
        <taxon>Metazoa</taxon>
        <taxon>Ecdysozoa</taxon>
        <taxon>Nematoda</taxon>
        <taxon>Chromadorea</taxon>
        <taxon>Rhabditida</taxon>
        <taxon>Tylenchina</taxon>
        <taxon>Tylenchomorpha</taxon>
        <taxon>Tylenchoidea</taxon>
        <taxon>Heteroderidae</taxon>
        <taxon>Heteroderinae</taxon>
        <taxon>Globodera</taxon>
    </lineage>
</organism>
<evidence type="ECO:0000313" key="14">
    <source>
        <dbReference type="Proteomes" id="UP000050741"/>
    </source>
</evidence>
<keyword evidence="14" id="KW-1185">Reference proteome</keyword>
<dbReference type="InterPro" id="IPR007676">
    <property type="entry name" value="Ribophorin_I"/>
</dbReference>
<evidence type="ECO:0000256" key="8">
    <source>
        <dbReference type="ARBA" id="ARBA00022729"/>
    </source>
</evidence>
<dbReference type="InterPro" id="IPR023213">
    <property type="entry name" value="CAT-like_dom_sf"/>
</dbReference>
<dbReference type="Gene3D" id="4.10.320.10">
    <property type="entry name" value="E3-binding domain"/>
    <property type="match status" value="1"/>
</dbReference>
<dbReference type="SUPFAM" id="SSF47005">
    <property type="entry name" value="Peripheral subunit-binding domain of 2-oxo acid dehydrogenase complex"/>
    <property type="match status" value="1"/>
</dbReference>
<keyword evidence="8 12" id="KW-0732">Signal</keyword>
<name>A0A183BXT7_GLOPA</name>
<dbReference type="Proteomes" id="UP000050741">
    <property type="component" value="Unassembled WGS sequence"/>
</dbReference>
<evidence type="ECO:0000313" key="15">
    <source>
        <dbReference type="WBParaSite" id="GPLIN_000542700"/>
    </source>
</evidence>
<accession>A0A183BXT7</accession>
<protein>
    <recommendedName>
        <fullName evidence="6 12">Dolichyl-diphosphooligosaccharide--protein glycosyltransferase subunit 1</fullName>
    </recommendedName>
</protein>
<comment type="similarity">
    <text evidence="4">Belongs to the 2-oxoacid dehydrogenase family.</text>
</comment>
<feature type="transmembrane region" description="Helical" evidence="12">
    <location>
        <begin position="420"/>
        <end position="439"/>
    </location>
</feature>
<dbReference type="InterPro" id="IPR001078">
    <property type="entry name" value="2-oxoacid_DH_actylTfrase"/>
</dbReference>
<keyword evidence="9 12" id="KW-0256">Endoplasmic reticulum</keyword>
<evidence type="ECO:0000256" key="11">
    <source>
        <dbReference type="ARBA" id="ARBA00023136"/>
    </source>
</evidence>
<reference evidence="15" key="3">
    <citation type="submission" date="2016-06" db="UniProtKB">
        <authorList>
            <consortium name="WormBaseParasite"/>
        </authorList>
    </citation>
    <scope>IDENTIFICATION</scope>
</reference>
<proteinExistence type="inferred from homology"/>